<dbReference type="AlphaFoldDB" id="A0A0K2VEI9"/>
<evidence type="ECO:0000256" key="1">
    <source>
        <dbReference type="SAM" id="Phobius"/>
    </source>
</evidence>
<dbReference type="EMBL" id="HACA01031557">
    <property type="protein sequence ID" value="CDW48918.1"/>
    <property type="molecule type" value="Transcribed_RNA"/>
</dbReference>
<keyword evidence="1" id="KW-0812">Transmembrane</keyword>
<name>A0A0K2VEI9_LEPSM</name>
<evidence type="ECO:0000313" key="2">
    <source>
        <dbReference type="EMBL" id="CDW48918.1"/>
    </source>
</evidence>
<sequence>MVLFIFITYSSSGLFVGSPLLLTGSRICFLHILLTRSVKRRRRKISALDVPGYTGKTLYKFIFS</sequence>
<accession>A0A0K2VEI9</accession>
<reference evidence="2" key="1">
    <citation type="submission" date="2014-05" db="EMBL/GenBank/DDBJ databases">
        <authorList>
            <person name="Chronopoulou M."/>
        </authorList>
    </citation>
    <scope>NUCLEOTIDE SEQUENCE</scope>
    <source>
        <tissue evidence="2">Whole organism</tissue>
    </source>
</reference>
<keyword evidence="1" id="KW-1133">Transmembrane helix</keyword>
<organism evidence="2">
    <name type="scientific">Lepeophtheirus salmonis</name>
    <name type="common">Salmon louse</name>
    <name type="synonym">Caligus salmonis</name>
    <dbReference type="NCBI Taxonomy" id="72036"/>
    <lineage>
        <taxon>Eukaryota</taxon>
        <taxon>Metazoa</taxon>
        <taxon>Ecdysozoa</taxon>
        <taxon>Arthropoda</taxon>
        <taxon>Crustacea</taxon>
        <taxon>Multicrustacea</taxon>
        <taxon>Hexanauplia</taxon>
        <taxon>Copepoda</taxon>
        <taxon>Siphonostomatoida</taxon>
        <taxon>Caligidae</taxon>
        <taxon>Lepeophtheirus</taxon>
    </lineage>
</organism>
<proteinExistence type="predicted"/>
<keyword evidence="1" id="KW-0472">Membrane</keyword>
<feature type="transmembrane region" description="Helical" evidence="1">
    <location>
        <begin position="12"/>
        <end position="34"/>
    </location>
</feature>
<protein>
    <submittedName>
        <fullName evidence="2">Uncharacterized protein</fullName>
    </submittedName>
</protein>